<keyword evidence="4" id="KW-1185">Reference proteome</keyword>
<evidence type="ECO:0008006" key="5">
    <source>
        <dbReference type="Google" id="ProtNLM"/>
    </source>
</evidence>
<evidence type="ECO:0000256" key="2">
    <source>
        <dbReference type="SAM" id="SignalP"/>
    </source>
</evidence>
<evidence type="ECO:0000313" key="4">
    <source>
        <dbReference type="Proteomes" id="UP000095192"/>
    </source>
</evidence>
<dbReference type="EMBL" id="JROU02000749">
    <property type="protein sequence ID" value="OEH78401.1"/>
    <property type="molecule type" value="Genomic_DNA"/>
</dbReference>
<feature type="compositionally biased region" description="Basic and acidic residues" evidence="1">
    <location>
        <begin position="137"/>
        <end position="146"/>
    </location>
</feature>
<feature type="region of interest" description="Disordered" evidence="1">
    <location>
        <begin position="131"/>
        <end position="167"/>
    </location>
</feature>
<organism evidence="3 4">
    <name type="scientific">Cyclospora cayetanensis</name>
    <dbReference type="NCBI Taxonomy" id="88456"/>
    <lineage>
        <taxon>Eukaryota</taxon>
        <taxon>Sar</taxon>
        <taxon>Alveolata</taxon>
        <taxon>Apicomplexa</taxon>
        <taxon>Conoidasida</taxon>
        <taxon>Coccidia</taxon>
        <taxon>Eucoccidiorida</taxon>
        <taxon>Eimeriorina</taxon>
        <taxon>Eimeriidae</taxon>
        <taxon>Cyclospora</taxon>
    </lineage>
</organism>
<evidence type="ECO:0000256" key="1">
    <source>
        <dbReference type="SAM" id="MobiDB-lite"/>
    </source>
</evidence>
<feature type="region of interest" description="Disordered" evidence="1">
    <location>
        <begin position="28"/>
        <end position="72"/>
    </location>
</feature>
<dbReference type="Proteomes" id="UP000095192">
    <property type="component" value="Unassembled WGS sequence"/>
</dbReference>
<dbReference type="InParanoid" id="A0A1D3D4M7"/>
<gene>
    <name evidence="3" type="ORF">cyc_02271</name>
</gene>
<feature type="signal peptide" evidence="2">
    <location>
        <begin position="1"/>
        <end position="26"/>
    </location>
</feature>
<comment type="caution">
    <text evidence="3">The sequence shown here is derived from an EMBL/GenBank/DDBJ whole genome shotgun (WGS) entry which is preliminary data.</text>
</comment>
<protein>
    <recommendedName>
        <fullName evidence="5">Secreted protein</fullName>
    </recommendedName>
</protein>
<accession>A0A1D3D4M7</accession>
<proteinExistence type="predicted"/>
<dbReference type="AlphaFoldDB" id="A0A1D3D4M7"/>
<reference evidence="3 4" key="1">
    <citation type="journal article" date="2016" name="BMC Genomics">
        <title>Comparative genomics reveals Cyclospora cayetanensis possesses coccidia-like metabolism and invasion components but unique surface antigens.</title>
        <authorList>
            <person name="Liu S."/>
            <person name="Wang L."/>
            <person name="Zheng H."/>
            <person name="Xu Z."/>
            <person name="Roellig D.M."/>
            <person name="Li N."/>
            <person name="Frace M.A."/>
            <person name="Tang K."/>
            <person name="Arrowood M.J."/>
            <person name="Moss D.M."/>
            <person name="Zhang L."/>
            <person name="Feng Y."/>
            <person name="Xiao L."/>
        </authorList>
    </citation>
    <scope>NUCLEOTIDE SEQUENCE [LARGE SCALE GENOMIC DNA]</scope>
    <source>
        <strain evidence="3 4">CHN_HEN01</strain>
    </source>
</reference>
<name>A0A1D3D4M7_9EIME</name>
<feature type="chain" id="PRO_5008914147" description="Secreted protein" evidence="2">
    <location>
        <begin position="27"/>
        <end position="281"/>
    </location>
</feature>
<keyword evidence="2" id="KW-0732">Signal</keyword>
<dbReference type="VEuPathDB" id="ToxoDB:cyc_02271"/>
<sequence length="281" mass="30085">MRFSVAFFLATAGIFAGCTDIDIAAAAEPTDTSPTEGEKVGSAPDAAVRPECEGCDDIDDSITPPEEESEKDVLNPKLLLDMIAEGKEQIMQELEESGSAAAGVLKKFRQNAQDYAESALANTLGAIFGKSGGAPEEDSKLPEPKKAQLAADESRLTAGKATQEKKESISSKMAHAGVQAQEHMEKVYHILQDQVTAFMDMGASRDAEACGEVVMSMKRETSLKVDADALLRCVKALAAFTFAAGMFVNVARGEHVKAAKNFASFGLMQLLERHARKSRLH</sequence>
<dbReference type="PROSITE" id="PS51257">
    <property type="entry name" value="PROKAR_LIPOPROTEIN"/>
    <property type="match status" value="1"/>
</dbReference>
<feature type="compositionally biased region" description="Acidic residues" evidence="1">
    <location>
        <begin position="53"/>
        <end position="70"/>
    </location>
</feature>
<evidence type="ECO:0000313" key="3">
    <source>
        <dbReference type="EMBL" id="OEH78401.1"/>
    </source>
</evidence>